<dbReference type="GO" id="GO:0016020">
    <property type="term" value="C:membrane"/>
    <property type="evidence" value="ECO:0007669"/>
    <property type="project" value="InterPro"/>
</dbReference>
<protein>
    <recommendedName>
        <fullName evidence="4">Cora-domain-containing protein</fullName>
    </recommendedName>
</protein>
<dbReference type="OrthoDB" id="426293at2759"/>
<organism evidence="2 3">
    <name type="scientific">Hyaloscypha hepaticicola</name>
    <dbReference type="NCBI Taxonomy" id="2082293"/>
    <lineage>
        <taxon>Eukaryota</taxon>
        <taxon>Fungi</taxon>
        <taxon>Dikarya</taxon>
        <taxon>Ascomycota</taxon>
        <taxon>Pezizomycotina</taxon>
        <taxon>Leotiomycetes</taxon>
        <taxon>Helotiales</taxon>
        <taxon>Hyaloscyphaceae</taxon>
        <taxon>Hyaloscypha</taxon>
    </lineage>
</organism>
<dbReference type="EMBL" id="KZ613503">
    <property type="protein sequence ID" value="PMD16875.1"/>
    <property type="molecule type" value="Genomic_DNA"/>
</dbReference>
<evidence type="ECO:0000313" key="3">
    <source>
        <dbReference type="Proteomes" id="UP000235672"/>
    </source>
</evidence>
<proteinExistence type="predicted"/>
<keyword evidence="1" id="KW-1133">Transmembrane helix</keyword>
<dbReference type="Pfam" id="PF01544">
    <property type="entry name" value="CorA"/>
    <property type="match status" value="1"/>
</dbReference>
<evidence type="ECO:0000313" key="2">
    <source>
        <dbReference type="EMBL" id="PMD16875.1"/>
    </source>
</evidence>
<dbReference type="InterPro" id="IPR002523">
    <property type="entry name" value="MgTranspt_CorA/ZnTranspt_ZntB"/>
</dbReference>
<feature type="transmembrane region" description="Helical" evidence="1">
    <location>
        <begin position="280"/>
        <end position="299"/>
    </location>
</feature>
<keyword evidence="1" id="KW-0812">Transmembrane</keyword>
<accession>A0A2J6PS72</accession>
<gene>
    <name evidence="2" type="ORF">NA56DRAFT_662779</name>
</gene>
<dbReference type="GO" id="GO:0046873">
    <property type="term" value="F:metal ion transmembrane transporter activity"/>
    <property type="evidence" value="ECO:0007669"/>
    <property type="project" value="InterPro"/>
</dbReference>
<dbReference type="STRING" id="1745343.A0A2J6PS72"/>
<keyword evidence="1" id="KW-0472">Membrane</keyword>
<evidence type="ECO:0008006" key="4">
    <source>
        <dbReference type="Google" id="ProtNLM"/>
    </source>
</evidence>
<evidence type="ECO:0000256" key="1">
    <source>
        <dbReference type="SAM" id="Phobius"/>
    </source>
</evidence>
<dbReference type="Proteomes" id="UP000235672">
    <property type="component" value="Unassembled WGS sequence"/>
</dbReference>
<name>A0A2J6PS72_9HELO</name>
<keyword evidence="3" id="KW-1185">Reference proteome</keyword>
<feature type="transmembrane region" description="Helical" evidence="1">
    <location>
        <begin position="249"/>
        <end position="268"/>
    </location>
</feature>
<dbReference type="AlphaFoldDB" id="A0A2J6PS72"/>
<reference evidence="2 3" key="1">
    <citation type="submission" date="2016-05" db="EMBL/GenBank/DDBJ databases">
        <title>A degradative enzymes factory behind the ericoid mycorrhizal symbiosis.</title>
        <authorList>
            <consortium name="DOE Joint Genome Institute"/>
            <person name="Martino E."/>
            <person name="Morin E."/>
            <person name="Grelet G."/>
            <person name="Kuo A."/>
            <person name="Kohler A."/>
            <person name="Daghino S."/>
            <person name="Barry K."/>
            <person name="Choi C."/>
            <person name="Cichocki N."/>
            <person name="Clum A."/>
            <person name="Copeland A."/>
            <person name="Hainaut M."/>
            <person name="Haridas S."/>
            <person name="Labutti K."/>
            <person name="Lindquist E."/>
            <person name="Lipzen A."/>
            <person name="Khouja H.-R."/>
            <person name="Murat C."/>
            <person name="Ohm R."/>
            <person name="Olson A."/>
            <person name="Spatafora J."/>
            <person name="Veneault-Fourrey C."/>
            <person name="Henrissat B."/>
            <person name="Grigoriev I."/>
            <person name="Martin F."/>
            <person name="Perotto S."/>
        </authorList>
    </citation>
    <scope>NUCLEOTIDE SEQUENCE [LARGE SCALE GENOMIC DNA]</scope>
    <source>
        <strain evidence="2 3">UAMH 7357</strain>
    </source>
</reference>
<sequence>MLFQLHTSCSLKANEKLKSDWQPSIFHITWMEMGPGKVGEGLHEKWKRRRLPPVPGSQDTIRTVAASSLPTHTGKEGHTFTKDPGIDSHRDDFFWKAMIHLITASMEVATLSWVAVARHMEQLLPSPDSEQIHIEDGSFSQSNKLFWIISKIDEILPMIVDTMAQWKWFSEANNLSPGDDPLTPSIKDGELPDKQFLKPIIEQIRRLNDCKTEFEALRERARSFRDGIFNLTSVKEARESRILAYNVKLLTYVTIFYLPLAFCTSLWAINNMFGQGVRGFAVITPLISCGTYAVVFGLLHRPSRQSIVAFLKDIQDPTLRSKWTRDVLDELKNIFLPSFIKNHVRRDSQVRQGTQDQV</sequence>